<keyword evidence="4" id="KW-1185">Reference proteome</keyword>
<dbReference type="SUPFAM" id="SSF56112">
    <property type="entry name" value="Protein kinase-like (PK-like)"/>
    <property type="match status" value="1"/>
</dbReference>
<dbReference type="EMBL" id="LSRX01000002">
    <property type="protein sequence ID" value="OLQ15540.1"/>
    <property type="molecule type" value="Genomic_DNA"/>
</dbReference>
<dbReference type="Proteomes" id="UP000186817">
    <property type="component" value="Unassembled WGS sequence"/>
</dbReference>
<protein>
    <submittedName>
        <fullName evidence="3">ABC1 family protein, mitochondrial</fullName>
    </submittedName>
</protein>
<name>A0A1Q9F779_SYMMI</name>
<evidence type="ECO:0000259" key="2">
    <source>
        <dbReference type="PROSITE" id="PS50011"/>
    </source>
</evidence>
<dbReference type="GO" id="GO:0005524">
    <property type="term" value="F:ATP binding"/>
    <property type="evidence" value="ECO:0007669"/>
    <property type="project" value="InterPro"/>
</dbReference>
<dbReference type="Gene3D" id="1.25.40.20">
    <property type="entry name" value="Ankyrin repeat-containing domain"/>
    <property type="match status" value="1"/>
</dbReference>
<dbReference type="InterPro" id="IPR052402">
    <property type="entry name" value="ADCK_kinase"/>
</dbReference>
<feature type="compositionally biased region" description="Polar residues" evidence="1">
    <location>
        <begin position="201"/>
        <end position="213"/>
    </location>
</feature>
<dbReference type="PANTHER" id="PTHR45890">
    <property type="entry name" value="AARF DOMAIN CONTAINING KINASE 2 (PREDICTED)"/>
    <property type="match status" value="1"/>
</dbReference>
<dbReference type="InterPro" id="IPR000719">
    <property type="entry name" value="Prot_kinase_dom"/>
</dbReference>
<feature type="region of interest" description="Disordered" evidence="1">
    <location>
        <begin position="173"/>
        <end position="215"/>
    </location>
</feature>
<dbReference type="GO" id="GO:0004672">
    <property type="term" value="F:protein kinase activity"/>
    <property type="evidence" value="ECO:0007669"/>
    <property type="project" value="InterPro"/>
</dbReference>
<dbReference type="InterPro" id="IPR036770">
    <property type="entry name" value="Ankyrin_rpt-contain_sf"/>
</dbReference>
<feature type="domain" description="Protein kinase" evidence="2">
    <location>
        <begin position="348"/>
        <end position="699"/>
    </location>
</feature>
<dbReference type="PROSITE" id="PS50011">
    <property type="entry name" value="PROTEIN_KINASE_DOM"/>
    <property type="match status" value="1"/>
</dbReference>
<dbReference type="PANTHER" id="PTHR45890:SF1">
    <property type="entry name" value="AARF DOMAIN CONTAINING KINASE 2"/>
    <property type="match status" value="1"/>
</dbReference>
<comment type="caution">
    <text evidence="3">The sequence shown here is derived from an EMBL/GenBank/DDBJ whole genome shotgun (WGS) entry which is preliminary data.</text>
</comment>
<reference evidence="3 4" key="1">
    <citation type="submission" date="2016-02" db="EMBL/GenBank/DDBJ databases">
        <title>Genome analysis of coral dinoflagellate symbionts highlights evolutionary adaptations to a symbiotic lifestyle.</title>
        <authorList>
            <person name="Aranda M."/>
            <person name="Li Y."/>
            <person name="Liew Y.J."/>
            <person name="Baumgarten S."/>
            <person name="Simakov O."/>
            <person name="Wilson M."/>
            <person name="Piel J."/>
            <person name="Ashoor H."/>
            <person name="Bougouffa S."/>
            <person name="Bajic V.B."/>
            <person name="Ryu T."/>
            <person name="Ravasi T."/>
            <person name="Bayer T."/>
            <person name="Micklem G."/>
            <person name="Kim H."/>
            <person name="Bhak J."/>
            <person name="Lajeunesse T.C."/>
            <person name="Voolstra C.R."/>
        </authorList>
    </citation>
    <scope>NUCLEOTIDE SEQUENCE [LARGE SCALE GENOMIC DNA]</scope>
    <source>
        <strain evidence="3 4">CCMP2467</strain>
    </source>
</reference>
<sequence>MLAYFLTSGIASVFQRQGPKHQTLTLREKNPLTSNPMPTSWENRAIDNVSALLAARADPAMGDNQGDSAVHCAVLYGSPKAHRVSHWDITALGALLASGVSPALENQSGELPLHLIAEFGPGGDDAELPPPLEKWPGESPELSVEDSRMSVAYETDLWFGFVELDNTSQYGPTGDCDNYKHGSNIGKNSNNSRSKKNGANVSSTKGSHGTLSSALAHGPAWDKAHRAQGDLQNSALHAVARWDHLGYFSVEVFFVILLSPLHRRCVYLFVAWLPALPAYAIGSYGPVTGAFKRSGPVFIKLAQWASTRRDVIPAELCDAMGTLHENVPTTMSPRDLQRAVQEVKGLEMEESGLMGGGCVAQVYKGRYNGTPVAVKIRRAGIEDQLDLDLGLLKWFASWVTWWQPDLTWMALEEAVDNFGHYMMQQVNLTIEASNMHRFAQNFESNSHVLVPPVYATTESVLVMGIAEGKSLSTFVKTEKDHDMRDSVHSLLVDMMAKMGLQDNFMHGDLHPGNLFIKFEDEAPTVTLIDVGISIAIENALGGMLKDALRPVFTKNAKGLGRAIVRFHKKEGYAEQGVDLPGLEEELGNLLICGCWMVDEPIWSKVFPSEEAYNGTQVNEYFSMMLGILTKHKVRISPDLWSLMTAVALIEGSILELGFGVNVLAAVQKYVFNPANLWARWRSSQILKESDDNSRKAGRK</sequence>
<evidence type="ECO:0000313" key="4">
    <source>
        <dbReference type="Proteomes" id="UP000186817"/>
    </source>
</evidence>
<dbReference type="InterPro" id="IPR011009">
    <property type="entry name" value="Kinase-like_dom_sf"/>
</dbReference>
<evidence type="ECO:0000256" key="1">
    <source>
        <dbReference type="SAM" id="MobiDB-lite"/>
    </source>
</evidence>
<gene>
    <name evidence="3" type="primary">YPL109C</name>
    <name evidence="3" type="ORF">AK812_SmicGene256</name>
</gene>
<organism evidence="3 4">
    <name type="scientific">Symbiodinium microadriaticum</name>
    <name type="common">Dinoflagellate</name>
    <name type="synonym">Zooxanthella microadriatica</name>
    <dbReference type="NCBI Taxonomy" id="2951"/>
    <lineage>
        <taxon>Eukaryota</taxon>
        <taxon>Sar</taxon>
        <taxon>Alveolata</taxon>
        <taxon>Dinophyceae</taxon>
        <taxon>Suessiales</taxon>
        <taxon>Symbiodiniaceae</taxon>
        <taxon>Symbiodinium</taxon>
    </lineage>
</organism>
<dbReference type="SUPFAM" id="SSF48403">
    <property type="entry name" value="Ankyrin repeat"/>
    <property type="match status" value="1"/>
</dbReference>
<dbReference type="AlphaFoldDB" id="A0A1Q9F779"/>
<dbReference type="InterPro" id="IPR004147">
    <property type="entry name" value="ABC1_dom"/>
</dbReference>
<feature type="region of interest" description="Disordered" evidence="1">
    <location>
        <begin position="120"/>
        <end position="143"/>
    </location>
</feature>
<proteinExistence type="predicted"/>
<evidence type="ECO:0000313" key="3">
    <source>
        <dbReference type="EMBL" id="OLQ15540.1"/>
    </source>
</evidence>
<dbReference type="GO" id="GO:0005739">
    <property type="term" value="C:mitochondrion"/>
    <property type="evidence" value="ECO:0007669"/>
    <property type="project" value="TreeGrafter"/>
</dbReference>
<feature type="compositionally biased region" description="Low complexity" evidence="1">
    <location>
        <begin position="181"/>
        <end position="200"/>
    </location>
</feature>
<accession>A0A1Q9F779</accession>
<dbReference type="OrthoDB" id="414695at2759"/>
<dbReference type="Gene3D" id="1.10.510.10">
    <property type="entry name" value="Transferase(Phosphotransferase) domain 1"/>
    <property type="match status" value="1"/>
</dbReference>
<dbReference type="Pfam" id="PF03109">
    <property type="entry name" value="ABC1"/>
    <property type="match status" value="1"/>
</dbReference>